<evidence type="ECO:0000256" key="2">
    <source>
        <dbReference type="ARBA" id="ARBA00022574"/>
    </source>
</evidence>
<keyword evidence="2 6" id="KW-0853">WD repeat</keyword>
<protein>
    <submittedName>
        <fullName evidence="10">WD40-repeat-containing domain protein</fullName>
    </submittedName>
</protein>
<dbReference type="EMBL" id="MCFC01000102">
    <property type="protein sequence ID" value="ORY21902.1"/>
    <property type="molecule type" value="Genomic_DNA"/>
</dbReference>
<dbReference type="PRINTS" id="PR00320">
    <property type="entry name" value="GPROTEINBRPT"/>
</dbReference>
<evidence type="ECO:0000256" key="7">
    <source>
        <dbReference type="SAM" id="Coils"/>
    </source>
</evidence>
<dbReference type="InterPro" id="IPR001680">
    <property type="entry name" value="WD40_rpt"/>
</dbReference>
<dbReference type="InterPro" id="IPR051488">
    <property type="entry name" value="WD_repeat_striatin"/>
</dbReference>
<name>A0A1Y2AHE1_9TREE</name>
<comment type="caution">
    <text evidence="10">The sequence shown here is derived from an EMBL/GenBank/DDBJ whole genome shotgun (WGS) entry which is preliminary data.</text>
</comment>
<dbReference type="FunCoup" id="A0A1Y2AHE1">
    <property type="interactions" value="118"/>
</dbReference>
<gene>
    <name evidence="10" type="ORF">BCR39DRAFT_48984</name>
</gene>
<feature type="region of interest" description="Disordered" evidence="8">
    <location>
        <begin position="1"/>
        <end position="74"/>
    </location>
</feature>
<accession>A0A1Y2AHE1</accession>
<dbReference type="PROSITE" id="PS50082">
    <property type="entry name" value="WD_REPEATS_2"/>
    <property type="match status" value="4"/>
</dbReference>
<dbReference type="AlphaFoldDB" id="A0A1Y2AHE1"/>
<dbReference type="Gene3D" id="2.130.10.10">
    <property type="entry name" value="YVTN repeat-like/Quinoprotein amine dehydrogenase"/>
    <property type="match status" value="2"/>
</dbReference>
<feature type="repeat" description="WD" evidence="6">
    <location>
        <begin position="497"/>
        <end position="530"/>
    </location>
</feature>
<dbReference type="InterPro" id="IPR019775">
    <property type="entry name" value="WD40_repeat_CS"/>
</dbReference>
<feature type="compositionally biased region" description="Low complexity" evidence="8">
    <location>
        <begin position="19"/>
        <end position="49"/>
    </location>
</feature>
<dbReference type="PANTHER" id="PTHR15653:SF0">
    <property type="entry name" value="CONNECTOR OF KINASE TO AP-1, ISOFORM E"/>
    <property type="match status" value="1"/>
</dbReference>
<feature type="compositionally biased region" description="Polar residues" evidence="8">
    <location>
        <begin position="313"/>
        <end position="329"/>
    </location>
</feature>
<evidence type="ECO:0000256" key="3">
    <source>
        <dbReference type="ARBA" id="ARBA00022737"/>
    </source>
</evidence>
<evidence type="ECO:0000256" key="8">
    <source>
        <dbReference type="SAM" id="MobiDB-lite"/>
    </source>
</evidence>
<comment type="similarity">
    <text evidence="1">Belongs to the WD repeat striatin family.</text>
</comment>
<feature type="coiled-coil region" evidence="7">
    <location>
        <begin position="95"/>
        <end position="122"/>
    </location>
</feature>
<feature type="region of interest" description="Disordered" evidence="8">
    <location>
        <begin position="248"/>
        <end position="372"/>
    </location>
</feature>
<keyword evidence="11" id="KW-1185">Reference proteome</keyword>
<feature type="repeat" description="WD" evidence="6">
    <location>
        <begin position="445"/>
        <end position="480"/>
    </location>
</feature>
<dbReference type="SMART" id="SM00320">
    <property type="entry name" value="WD40"/>
    <property type="match status" value="7"/>
</dbReference>
<reference evidence="10 11" key="1">
    <citation type="submission" date="2016-07" db="EMBL/GenBank/DDBJ databases">
        <title>Pervasive Adenine N6-methylation of Active Genes in Fungi.</title>
        <authorList>
            <consortium name="DOE Joint Genome Institute"/>
            <person name="Mondo S.J."/>
            <person name="Dannebaum R.O."/>
            <person name="Kuo R.C."/>
            <person name="Labutti K."/>
            <person name="Haridas S."/>
            <person name="Kuo A."/>
            <person name="Salamov A."/>
            <person name="Ahrendt S.R."/>
            <person name="Lipzen A."/>
            <person name="Sullivan W."/>
            <person name="Andreopoulos W.B."/>
            <person name="Clum A."/>
            <person name="Lindquist E."/>
            <person name="Daum C."/>
            <person name="Ramamoorthy G.K."/>
            <person name="Gryganskyi A."/>
            <person name="Culley D."/>
            <person name="Magnuson J.K."/>
            <person name="James T.Y."/>
            <person name="O'Malley M.A."/>
            <person name="Stajich J.E."/>
            <person name="Spatafora J.W."/>
            <person name="Visel A."/>
            <person name="Grigoriev I.V."/>
        </authorList>
    </citation>
    <scope>NUCLEOTIDE SEQUENCE [LARGE SCALE GENOMIC DNA]</scope>
    <source>
        <strain evidence="10 11">68-887.2</strain>
    </source>
</reference>
<dbReference type="Proteomes" id="UP000193986">
    <property type="component" value="Unassembled WGS sequence"/>
</dbReference>
<dbReference type="InterPro" id="IPR020472">
    <property type="entry name" value="WD40_PAC1"/>
</dbReference>
<dbReference type="OrthoDB" id="727118at2759"/>
<dbReference type="STRING" id="71784.A0A1Y2AHE1"/>
<evidence type="ECO:0000256" key="5">
    <source>
        <dbReference type="ARBA" id="ARBA00023054"/>
    </source>
</evidence>
<dbReference type="Pfam" id="PF08232">
    <property type="entry name" value="Striatin"/>
    <property type="match status" value="1"/>
</dbReference>
<feature type="region of interest" description="Disordered" evidence="8">
    <location>
        <begin position="147"/>
        <end position="231"/>
    </location>
</feature>
<feature type="compositionally biased region" description="Basic and acidic residues" evidence="8">
    <location>
        <begin position="284"/>
        <end position="293"/>
    </location>
</feature>
<dbReference type="PROSITE" id="PS00678">
    <property type="entry name" value="WD_REPEATS_1"/>
    <property type="match status" value="1"/>
</dbReference>
<proteinExistence type="inferred from homology"/>
<sequence length="782" mass="85075">MMPSRGYAQQQGYPPSAYQHPSAQNQHMQQQQQQQQQQPQQQLQQQAHGQGQGQGPASTVDAQSNTASGGPPQEMNLASVLHYLQSEWRRWERDRNEWEIERAEMRARIALIEGQKRAAENLKVDLMRRVKMLEYALRQERTKTVSTAGRATGIAPSKLSALQDEDKASSDGKEEGSGSEGSAEGERLKVNGIHPGTLGKMSTIASRAGSGDSSVWKTHGGPARDPKSRARSREYLKQCLQEITYLTSPGALNPLPPRPPITIDDLESSKPDEKPVANGVASTDTHEWPKKQLSDQPLPSLFAKPDIVPLAHSESSAQSNGVSERSTSIKNEDSPPEASAARVVMRLDISDSPPSSPAPRTVGLPDTESTEDAEKQILTAIYRPDSKAAWREELRAANEKAERAREDRLGSTPDEDLANLTLNIDEEDVKPEEVVDKTWTTRKVLKSHLEVVRAVAFAAGPSVTLATGGDDNTIKVWTVDPPFMPSTKTEVEPVITFRGHSHPITSIAISTPLSTIFSASLDSTIRLWHLPSPEFRDPYASYDPSLTLQVLEGHTDAVWDLCLLPTLDQSTLPPHKRHKEGRLVSASSDGSIKYWTLGVDGQWSLKATFGGIAGEDAVPTCVSPYVNDPRVVLVGTSTGLIKVVDLVSRQITEYGEVISDGSAQVNAILSHPTMSTVIAACEDGYLRFYGERSSKSPTHTLLAHPSPLTSIALSPMSTNHILTASVDCSVRLWDLTRRTSLQDLTGHRQRGQEGVCAVVSCPHKPLVASAGGDGVVRIWAAA</sequence>
<dbReference type="PROSITE" id="PS50294">
    <property type="entry name" value="WD_REPEATS_REGION"/>
    <property type="match status" value="3"/>
</dbReference>
<dbReference type="GO" id="GO:0005516">
    <property type="term" value="F:calmodulin binding"/>
    <property type="evidence" value="ECO:0007669"/>
    <property type="project" value="UniProtKB-KW"/>
</dbReference>
<evidence type="ECO:0000313" key="10">
    <source>
        <dbReference type="EMBL" id="ORY21902.1"/>
    </source>
</evidence>
<dbReference type="Gene3D" id="1.20.5.300">
    <property type="match status" value="1"/>
</dbReference>
<evidence type="ECO:0000256" key="4">
    <source>
        <dbReference type="ARBA" id="ARBA00022860"/>
    </source>
</evidence>
<dbReference type="Pfam" id="PF00400">
    <property type="entry name" value="WD40"/>
    <property type="match status" value="5"/>
</dbReference>
<keyword evidence="4" id="KW-0112">Calmodulin-binding</keyword>
<dbReference type="InterPro" id="IPR013258">
    <property type="entry name" value="Striatin_N"/>
</dbReference>
<dbReference type="SUPFAM" id="SSF50978">
    <property type="entry name" value="WD40 repeat-like"/>
    <property type="match status" value="1"/>
</dbReference>
<evidence type="ECO:0000313" key="11">
    <source>
        <dbReference type="Proteomes" id="UP000193986"/>
    </source>
</evidence>
<dbReference type="InterPro" id="IPR036322">
    <property type="entry name" value="WD40_repeat_dom_sf"/>
</dbReference>
<evidence type="ECO:0000259" key="9">
    <source>
        <dbReference type="Pfam" id="PF08232"/>
    </source>
</evidence>
<keyword evidence="3" id="KW-0677">Repeat</keyword>
<organism evidence="10 11">
    <name type="scientific">Naematelia encephala</name>
    <dbReference type="NCBI Taxonomy" id="71784"/>
    <lineage>
        <taxon>Eukaryota</taxon>
        <taxon>Fungi</taxon>
        <taxon>Dikarya</taxon>
        <taxon>Basidiomycota</taxon>
        <taxon>Agaricomycotina</taxon>
        <taxon>Tremellomycetes</taxon>
        <taxon>Tremellales</taxon>
        <taxon>Naemateliaceae</taxon>
        <taxon>Naematelia</taxon>
    </lineage>
</organism>
<feature type="domain" description="Striatin N-terminal" evidence="9">
    <location>
        <begin position="77"/>
        <end position="249"/>
    </location>
</feature>
<dbReference type="InParanoid" id="A0A1Y2AHE1"/>
<dbReference type="PANTHER" id="PTHR15653">
    <property type="entry name" value="STRIATIN"/>
    <property type="match status" value="1"/>
</dbReference>
<feature type="compositionally biased region" description="Basic and acidic residues" evidence="8">
    <location>
        <begin position="222"/>
        <end position="231"/>
    </location>
</feature>
<dbReference type="InterPro" id="IPR015943">
    <property type="entry name" value="WD40/YVTN_repeat-like_dom_sf"/>
</dbReference>
<dbReference type="CDD" id="cd00200">
    <property type="entry name" value="WD40"/>
    <property type="match status" value="1"/>
</dbReference>
<dbReference type="SUPFAM" id="SSF81995">
    <property type="entry name" value="beta-sandwich domain of Sec23/24"/>
    <property type="match status" value="1"/>
</dbReference>
<feature type="repeat" description="WD" evidence="6">
    <location>
        <begin position="762"/>
        <end position="782"/>
    </location>
</feature>
<feature type="repeat" description="WD" evidence="6">
    <location>
        <begin position="701"/>
        <end position="743"/>
    </location>
</feature>
<evidence type="ECO:0000256" key="6">
    <source>
        <dbReference type="PROSITE-ProRule" id="PRU00221"/>
    </source>
</evidence>
<evidence type="ECO:0000256" key="1">
    <source>
        <dbReference type="ARBA" id="ARBA00009616"/>
    </source>
</evidence>
<keyword evidence="5 7" id="KW-0175">Coiled coil</keyword>
<feature type="compositionally biased region" description="Basic and acidic residues" evidence="8">
    <location>
        <begin position="164"/>
        <end position="176"/>
    </location>
</feature>